<dbReference type="AlphaFoldDB" id="A0A562RVN8"/>
<dbReference type="PANTHER" id="PTHR33452:SF1">
    <property type="entry name" value="INNER MEMBRANE PROTEIN YPHA-RELATED"/>
    <property type="match status" value="1"/>
</dbReference>
<organism evidence="8 9">
    <name type="scientific">Bradyrhizobium huanghuaihaiense</name>
    <dbReference type="NCBI Taxonomy" id="990078"/>
    <lineage>
        <taxon>Bacteria</taxon>
        <taxon>Pseudomonadati</taxon>
        <taxon>Pseudomonadota</taxon>
        <taxon>Alphaproteobacteria</taxon>
        <taxon>Hyphomicrobiales</taxon>
        <taxon>Nitrobacteraceae</taxon>
        <taxon>Bradyrhizobium</taxon>
    </lineage>
</organism>
<protein>
    <submittedName>
        <fullName evidence="8">Putative oxidoreductase</fullName>
    </submittedName>
</protein>
<keyword evidence="5 7" id="KW-1133">Transmembrane helix</keyword>
<feature type="transmembrane region" description="Helical" evidence="7">
    <location>
        <begin position="6"/>
        <end position="24"/>
    </location>
</feature>
<keyword evidence="4 7" id="KW-0812">Transmembrane</keyword>
<keyword evidence="6 7" id="KW-0472">Membrane</keyword>
<keyword evidence="9" id="KW-1185">Reference proteome</keyword>
<evidence type="ECO:0000256" key="3">
    <source>
        <dbReference type="ARBA" id="ARBA00022475"/>
    </source>
</evidence>
<dbReference type="OrthoDB" id="9810206at2"/>
<comment type="similarity">
    <text evidence="2">Belongs to the DoxX family.</text>
</comment>
<dbReference type="RefSeq" id="WP_018641362.1">
    <property type="nucleotide sequence ID" value="NZ_VLLA01000004.1"/>
</dbReference>
<evidence type="ECO:0000256" key="1">
    <source>
        <dbReference type="ARBA" id="ARBA00004651"/>
    </source>
</evidence>
<comment type="subcellular location">
    <subcellularLocation>
        <location evidence="1">Cell membrane</location>
        <topology evidence="1">Multi-pass membrane protein</topology>
    </subcellularLocation>
</comment>
<feature type="transmembrane region" description="Helical" evidence="7">
    <location>
        <begin position="44"/>
        <end position="65"/>
    </location>
</feature>
<proteinExistence type="inferred from homology"/>
<feature type="transmembrane region" description="Helical" evidence="7">
    <location>
        <begin position="100"/>
        <end position="123"/>
    </location>
</feature>
<evidence type="ECO:0000256" key="4">
    <source>
        <dbReference type="ARBA" id="ARBA00022692"/>
    </source>
</evidence>
<reference evidence="8 9" key="1">
    <citation type="journal article" date="2015" name="Stand. Genomic Sci.">
        <title>Genomic Encyclopedia of Bacterial and Archaeal Type Strains, Phase III: the genomes of soil and plant-associated and newly described type strains.</title>
        <authorList>
            <person name="Whitman W.B."/>
            <person name="Woyke T."/>
            <person name="Klenk H.P."/>
            <person name="Zhou Y."/>
            <person name="Lilburn T.G."/>
            <person name="Beck B.J."/>
            <person name="De Vos P."/>
            <person name="Vandamme P."/>
            <person name="Eisen J.A."/>
            <person name="Garrity G."/>
            <person name="Hugenholtz P."/>
            <person name="Kyrpides N.C."/>
        </authorList>
    </citation>
    <scope>NUCLEOTIDE SEQUENCE [LARGE SCALE GENOMIC DNA]</scope>
    <source>
        <strain evidence="8 9">CGMCC 1.10948</strain>
    </source>
</reference>
<evidence type="ECO:0000256" key="7">
    <source>
        <dbReference type="SAM" id="Phobius"/>
    </source>
</evidence>
<sequence>MSTPAYLPALGRLLIALIFVMSGLSKIAAPANTMAYIQSAGAPFAPAAFAIAVLVELGGGLALLLGFQTRLAATMLAIFTLAAAVLFHNNMADQNQMIHFLKNIAITGGLLQVVASGAGAFSLDNRRKSVPVPA</sequence>
<dbReference type="GO" id="GO:0005886">
    <property type="term" value="C:plasma membrane"/>
    <property type="evidence" value="ECO:0007669"/>
    <property type="project" value="UniProtKB-SubCell"/>
</dbReference>
<evidence type="ECO:0000313" key="9">
    <source>
        <dbReference type="Proteomes" id="UP000316291"/>
    </source>
</evidence>
<evidence type="ECO:0000256" key="2">
    <source>
        <dbReference type="ARBA" id="ARBA00006679"/>
    </source>
</evidence>
<evidence type="ECO:0000313" key="8">
    <source>
        <dbReference type="EMBL" id="TWI72913.1"/>
    </source>
</evidence>
<feature type="transmembrane region" description="Helical" evidence="7">
    <location>
        <begin position="71"/>
        <end position="88"/>
    </location>
</feature>
<gene>
    <name evidence="8" type="ORF">IQ16_02492</name>
</gene>
<evidence type="ECO:0000256" key="5">
    <source>
        <dbReference type="ARBA" id="ARBA00022989"/>
    </source>
</evidence>
<name>A0A562RVN8_9BRAD</name>
<dbReference type="InterPro" id="IPR051907">
    <property type="entry name" value="DoxX-like_oxidoreductase"/>
</dbReference>
<dbReference type="PANTHER" id="PTHR33452">
    <property type="entry name" value="OXIDOREDUCTASE CATD-RELATED"/>
    <property type="match status" value="1"/>
</dbReference>
<dbReference type="Proteomes" id="UP000316291">
    <property type="component" value="Unassembled WGS sequence"/>
</dbReference>
<evidence type="ECO:0000256" key="6">
    <source>
        <dbReference type="ARBA" id="ARBA00023136"/>
    </source>
</evidence>
<keyword evidence="3" id="KW-1003">Cell membrane</keyword>
<comment type="caution">
    <text evidence="8">The sequence shown here is derived from an EMBL/GenBank/DDBJ whole genome shotgun (WGS) entry which is preliminary data.</text>
</comment>
<dbReference type="EMBL" id="VLLA01000004">
    <property type="protein sequence ID" value="TWI72913.1"/>
    <property type="molecule type" value="Genomic_DNA"/>
</dbReference>
<dbReference type="Pfam" id="PF07681">
    <property type="entry name" value="DoxX"/>
    <property type="match status" value="1"/>
</dbReference>
<accession>A0A562RVN8</accession>
<dbReference type="InterPro" id="IPR032808">
    <property type="entry name" value="DoxX"/>
</dbReference>